<reference evidence="1 2" key="1">
    <citation type="submission" date="2020-08" db="EMBL/GenBank/DDBJ databases">
        <title>Genomic Encyclopedia of Type Strains, Phase IV (KMG-V): Genome sequencing to study the core and pangenomes of soil and plant-associated prokaryotes.</title>
        <authorList>
            <person name="Whitman W."/>
        </authorList>
    </citation>
    <scope>NUCLEOTIDE SEQUENCE [LARGE SCALE GENOMIC DNA]</scope>
    <source>
        <strain evidence="1 2">MP601</strain>
    </source>
</reference>
<gene>
    <name evidence="1" type="ORF">HDF22_005971</name>
</gene>
<dbReference type="Proteomes" id="UP000548326">
    <property type="component" value="Unassembled WGS sequence"/>
</dbReference>
<dbReference type="EMBL" id="JACHCA010000033">
    <property type="protein sequence ID" value="MBB6131817.1"/>
    <property type="molecule type" value="Genomic_DNA"/>
</dbReference>
<name>A0A841JLI7_9SPHI</name>
<evidence type="ECO:0000313" key="2">
    <source>
        <dbReference type="Proteomes" id="UP000548326"/>
    </source>
</evidence>
<organism evidence="1 2">
    <name type="scientific">Mucilaginibacter lappiensis</name>
    <dbReference type="NCBI Taxonomy" id="354630"/>
    <lineage>
        <taxon>Bacteria</taxon>
        <taxon>Pseudomonadati</taxon>
        <taxon>Bacteroidota</taxon>
        <taxon>Sphingobacteriia</taxon>
        <taxon>Sphingobacteriales</taxon>
        <taxon>Sphingobacteriaceae</taxon>
        <taxon>Mucilaginibacter</taxon>
    </lineage>
</organism>
<dbReference type="AlphaFoldDB" id="A0A841JLI7"/>
<proteinExistence type="predicted"/>
<protein>
    <submittedName>
        <fullName evidence="1">Uncharacterized protein</fullName>
    </submittedName>
</protein>
<accession>A0A841JLI7</accession>
<comment type="caution">
    <text evidence="1">The sequence shown here is derived from an EMBL/GenBank/DDBJ whole genome shotgun (WGS) entry which is preliminary data.</text>
</comment>
<sequence>MEVNKLELFNNNSNTVIGGSVIIIAPNNTC</sequence>
<evidence type="ECO:0000313" key="1">
    <source>
        <dbReference type="EMBL" id="MBB6131817.1"/>
    </source>
</evidence>